<dbReference type="InterPro" id="IPR013107">
    <property type="entry name" value="Acyl-CoA_DH_C"/>
</dbReference>
<keyword evidence="5" id="KW-1185">Reference proteome</keyword>
<evidence type="ECO:0008006" key="6">
    <source>
        <dbReference type="Google" id="ProtNLM"/>
    </source>
</evidence>
<dbReference type="SUPFAM" id="SSF56645">
    <property type="entry name" value="Acyl-CoA dehydrogenase NM domain-like"/>
    <property type="match status" value="1"/>
</dbReference>
<name>A0A1J4NTR2_9ACTN</name>
<dbReference type="Gene3D" id="1.20.140.10">
    <property type="entry name" value="Butyryl-CoA Dehydrogenase, subunit A, domain 3"/>
    <property type="match status" value="1"/>
</dbReference>
<evidence type="ECO:0000259" key="3">
    <source>
        <dbReference type="Pfam" id="PF08028"/>
    </source>
</evidence>
<dbReference type="InterPro" id="IPR036250">
    <property type="entry name" value="AcylCo_DH-like_C"/>
</dbReference>
<comment type="caution">
    <text evidence="4">The sequence shown here is derived from an EMBL/GenBank/DDBJ whole genome shotgun (WGS) entry which is preliminary data.</text>
</comment>
<evidence type="ECO:0000256" key="1">
    <source>
        <dbReference type="ARBA" id="ARBA00023002"/>
    </source>
</evidence>
<gene>
    <name evidence="4" type="ORF">WN71_023415</name>
</gene>
<dbReference type="Proteomes" id="UP000034196">
    <property type="component" value="Unassembled WGS sequence"/>
</dbReference>
<accession>A0A1J4NTR2</accession>
<dbReference type="Pfam" id="PF08028">
    <property type="entry name" value="Acyl-CoA_dh_2"/>
    <property type="match status" value="1"/>
</dbReference>
<protein>
    <recommendedName>
        <fullName evidence="6">Acyl-CoA dehydrogenase</fullName>
    </recommendedName>
</protein>
<dbReference type="GO" id="GO:0016627">
    <property type="term" value="F:oxidoreductase activity, acting on the CH-CH group of donors"/>
    <property type="evidence" value="ECO:0007669"/>
    <property type="project" value="InterPro"/>
</dbReference>
<proteinExistence type="predicted"/>
<dbReference type="Pfam" id="PF02771">
    <property type="entry name" value="Acyl-CoA_dh_N"/>
    <property type="match status" value="1"/>
</dbReference>
<dbReference type="InterPro" id="IPR046373">
    <property type="entry name" value="Acyl-CoA_Oxase/DH_mid-dom_sf"/>
</dbReference>
<dbReference type="RefSeq" id="WP_052743006.1">
    <property type="nucleotide sequence ID" value="NZ_LAVA02000057.1"/>
</dbReference>
<organism evidence="4 5">
    <name type="scientific">Streptomyces mangrovisoli</name>
    <dbReference type="NCBI Taxonomy" id="1428628"/>
    <lineage>
        <taxon>Bacteria</taxon>
        <taxon>Bacillati</taxon>
        <taxon>Actinomycetota</taxon>
        <taxon>Actinomycetes</taxon>
        <taxon>Kitasatosporales</taxon>
        <taxon>Streptomycetaceae</taxon>
        <taxon>Streptomyces</taxon>
    </lineage>
</organism>
<dbReference type="InterPro" id="IPR009100">
    <property type="entry name" value="AcylCoA_DH/oxidase_NM_dom_sf"/>
</dbReference>
<dbReference type="EMBL" id="LAVA02000057">
    <property type="protein sequence ID" value="OIJ65498.1"/>
    <property type="molecule type" value="Genomic_DNA"/>
</dbReference>
<feature type="domain" description="Acyl-CoA dehydrogenase C-terminal" evidence="3">
    <location>
        <begin position="256"/>
        <end position="395"/>
    </location>
</feature>
<reference evidence="4" key="1">
    <citation type="submission" date="2016-10" db="EMBL/GenBank/DDBJ databases">
        <title>Genome sequence of Streptomyces mangrovisoli MUSC 149.</title>
        <authorList>
            <person name="Lee L.-H."/>
            <person name="Ser H.-L."/>
        </authorList>
    </citation>
    <scope>NUCLEOTIDE SEQUENCE [LARGE SCALE GENOMIC DNA]</scope>
    <source>
        <strain evidence="4">MUSC 149</strain>
    </source>
</reference>
<dbReference type="Gene3D" id="1.10.540.10">
    <property type="entry name" value="Acyl-CoA dehydrogenase/oxidase, N-terminal domain"/>
    <property type="match status" value="1"/>
</dbReference>
<dbReference type="PIRSF" id="PIRSF016578">
    <property type="entry name" value="HsaA"/>
    <property type="match status" value="1"/>
</dbReference>
<keyword evidence="1" id="KW-0560">Oxidoreductase</keyword>
<evidence type="ECO:0000313" key="4">
    <source>
        <dbReference type="EMBL" id="OIJ65498.1"/>
    </source>
</evidence>
<evidence type="ECO:0000259" key="2">
    <source>
        <dbReference type="Pfam" id="PF02771"/>
    </source>
</evidence>
<dbReference type="InterPro" id="IPR037069">
    <property type="entry name" value="AcylCoA_DH/ox_N_sf"/>
</dbReference>
<dbReference type="GO" id="GO:0050660">
    <property type="term" value="F:flavin adenine dinucleotide binding"/>
    <property type="evidence" value="ECO:0007669"/>
    <property type="project" value="InterPro"/>
</dbReference>
<dbReference type="Gene3D" id="2.40.110.10">
    <property type="entry name" value="Butyryl-CoA Dehydrogenase, subunit A, domain 2"/>
    <property type="match status" value="1"/>
</dbReference>
<dbReference type="SUPFAM" id="SSF47203">
    <property type="entry name" value="Acyl-CoA dehydrogenase C-terminal domain-like"/>
    <property type="match status" value="1"/>
</dbReference>
<sequence length="419" mass="46101">MTVTTDIGFVAPEPGLTREELVRRARALRPRLLADQDTVETDGRHSPEMHQAFAESGFYRMLRPRRFGGYEVDIKTYVQVVMEIARGCPGTAWCLALASAHSVPLAAWFSETAQAEAFAPDVEFAAPTRAVPRGTVRPVDGGWRVDGTWDYCSGSPYSTHALVWARVAGDGPQAGRTKLALVPRSGWTLLDDWRDRAFGMRGSGSNSIEIDGAVVPAHFVIDDPYPYGENAQTPGFLLHDNPMYAVEPGMLGPLEINAVLVGTARAALDEYERILRTKKAPGGISGPSGNVIDATLSETHDFQRWFGLATARVEAAERLLLGVSEDLTRACVEATTDGRGWKWEDVGRFNLVRHQSIELGWQAVDLMYRTSGTSEGGRAGSRLNRYYRDYSMGRTNIFADEEKFGEDYGRAHFAAPPAR</sequence>
<dbReference type="InterPro" id="IPR013786">
    <property type="entry name" value="AcylCoA_DH/ox_N"/>
</dbReference>
<feature type="domain" description="Acyl-CoA dehydrogenase/oxidase N-terminal" evidence="2">
    <location>
        <begin position="34"/>
        <end position="120"/>
    </location>
</feature>
<evidence type="ECO:0000313" key="5">
    <source>
        <dbReference type="Proteomes" id="UP000034196"/>
    </source>
</evidence>
<dbReference type="AlphaFoldDB" id="A0A1J4NTR2"/>
<dbReference type="STRING" id="1428628.WN71_023415"/>